<name>A0AAV8T2P5_9ROSI</name>
<gene>
    <name evidence="1" type="ORF">K2173_015200</name>
</gene>
<dbReference type="PANTHER" id="PTHR37185">
    <property type="entry name" value="MEMBRANE PROTEIN"/>
    <property type="match status" value="1"/>
</dbReference>
<evidence type="ECO:0000313" key="2">
    <source>
        <dbReference type="Proteomes" id="UP001159364"/>
    </source>
</evidence>
<organism evidence="1 2">
    <name type="scientific">Erythroxylum novogranatense</name>
    <dbReference type="NCBI Taxonomy" id="1862640"/>
    <lineage>
        <taxon>Eukaryota</taxon>
        <taxon>Viridiplantae</taxon>
        <taxon>Streptophyta</taxon>
        <taxon>Embryophyta</taxon>
        <taxon>Tracheophyta</taxon>
        <taxon>Spermatophyta</taxon>
        <taxon>Magnoliopsida</taxon>
        <taxon>eudicotyledons</taxon>
        <taxon>Gunneridae</taxon>
        <taxon>Pentapetalae</taxon>
        <taxon>rosids</taxon>
        <taxon>fabids</taxon>
        <taxon>Malpighiales</taxon>
        <taxon>Erythroxylaceae</taxon>
        <taxon>Erythroxylum</taxon>
    </lineage>
</organism>
<proteinExistence type="predicted"/>
<dbReference type="Proteomes" id="UP001159364">
    <property type="component" value="Linkage Group LG07"/>
</dbReference>
<dbReference type="PANTHER" id="PTHR37185:SF3">
    <property type="entry name" value="MEMBRANE PROTEIN"/>
    <property type="match status" value="1"/>
</dbReference>
<dbReference type="EMBL" id="JAIWQS010000007">
    <property type="protein sequence ID" value="KAJ8760533.1"/>
    <property type="molecule type" value="Genomic_DNA"/>
</dbReference>
<keyword evidence="2" id="KW-1185">Reference proteome</keyword>
<dbReference type="AlphaFoldDB" id="A0AAV8T2P5"/>
<protein>
    <recommendedName>
        <fullName evidence="3">Transmembrane protein</fullName>
    </recommendedName>
</protein>
<comment type="caution">
    <text evidence="1">The sequence shown here is derived from an EMBL/GenBank/DDBJ whole genome shotgun (WGS) entry which is preliminary data.</text>
</comment>
<evidence type="ECO:0008006" key="3">
    <source>
        <dbReference type="Google" id="ProtNLM"/>
    </source>
</evidence>
<reference evidence="1 2" key="1">
    <citation type="submission" date="2021-09" db="EMBL/GenBank/DDBJ databases">
        <title>Genomic insights and catalytic innovation underlie evolution of tropane alkaloids biosynthesis.</title>
        <authorList>
            <person name="Wang Y.-J."/>
            <person name="Tian T."/>
            <person name="Huang J.-P."/>
            <person name="Huang S.-X."/>
        </authorList>
    </citation>
    <scope>NUCLEOTIDE SEQUENCE [LARGE SCALE GENOMIC DNA]</scope>
    <source>
        <strain evidence="1">KIB-2018</strain>
        <tissue evidence="1">Leaf</tissue>
    </source>
</reference>
<evidence type="ECO:0000313" key="1">
    <source>
        <dbReference type="EMBL" id="KAJ8760533.1"/>
    </source>
</evidence>
<accession>A0AAV8T2P5</accession>
<sequence length="246" mass="27817">MNFVITHQRSPQIFHFSSTNPLRSVFKVSNFPTKKTTLSSPALLSLSLCTPTFKFCCISKIGASFIDGNEDVGRNYGGVGVEKELNEYEDLVTDTVVYRNTLRLVECSMFAAVTGLLYFLSNSLSIENYFGCFFPLPIVISSLRWGVAAGRKTMVGGHSYVAVCVVWSSKGLNIFVNTWCSWLHNGFFMEIGSKLESFNFPVHNCPINRRCGVCLNLLFLDKRKYTCFDHHKHPCLSHIHICCHWD</sequence>